<keyword evidence="1" id="KW-1133">Transmembrane helix</keyword>
<evidence type="ECO:0000259" key="2">
    <source>
        <dbReference type="Pfam" id="PF14501"/>
    </source>
</evidence>
<dbReference type="EMBL" id="QGQD01000021">
    <property type="protein sequence ID" value="TLD02242.1"/>
    <property type="molecule type" value="Genomic_DNA"/>
</dbReference>
<reference evidence="3 4" key="1">
    <citation type="journal article" date="2019" name="Anaerobe">
        <title>Detection of Robinsoniella peoriensis in multiple bone samples of a trauma patient.</title>
        <authorList>
            <person name="Schrottner P."/>
            <person name="Hartwich K."/>
            <person name="Bunk B."/>
            <person name="Schober I."/>
            <person name="Helbig S."/>
            <person name="Rudolph W.W."/>
            <person name="Gunzer F."/>
        </authorList>
    </citation>
    <scope>NUCLEOTIDE SEQUENCE [LARGE SCALE GENOMIC DNA]</scope>
    <source>
        <strain evidence="3 4">DSM 106044</strain>
    </source>
</reference>
<protein>
    <submittedName>
        <fullName evidence="3">Sensory histidine kinase DcuS</fullName>
    </submittedName>
</protein>
<feature type="domain" description="Sensor histidine kinase NatK-like C-terminal" evidence="2">
    <location>
        <begin position="491"/>
        <end position="586"/>
    </location>
</feature>
<gene>
    <name evidence="3" type="ORF">DSM106044_00912</name>
</gene>
<dbReference type="PANTHER" id="PTHR40448">
    <property type="entry name" value="TWO-COMPONENT SENSOR HISTIDINE KINASE"/>
    <property type="match status" value="1"/>
</dbReference>
<dbReference type="PANTHER" id="PTHR40448:SF1">
    <property type="entry name" value="TWO-COMPONENT SENSOR HISTIDINE KINASE"/>
    <property type="match status" value="1"/>
</dbReference>
<dbReference type="Proteomes" id="UP000306509">
    <property type="component" value="Unassembled WGS sequence"/>
</dbReference>
<organism evidence="3 4">
    <name type="scientific">Robinsoniella peoriensis</name>
    <dbReference type="NCBI Taxonomy" id="180332"/>
    <lineage>
        <taxon>Bacteria</taxon>
        <taxon>Bacillati</taxon>
        <taxon>Bacillota</taxon>
        <taxon>Clostridia</taxon>
        <taxon>Lachnospirales</taxon>
        <taxon>Lachnospiraceae</taxon>
        <taxon>Robinsoniella</taxon>
    </lineage>
</organism>
<keyword evidence="1" id="KW-0812">Transmembrane</keyword>
<comment type="caution">
    <text evidence="3">The sequence shown here is derived from an EMBL/GenBank/DDBJ whole genome shotgun (WGS) entry which is preliminary data.</text>
</comment>
<accession>A0A4U8QB29</accession>
<evidence type="ECO:0000256" key="1">
    <source>
        <dbReference type="SAM" id="Phobius"/>
    </source>
</evidence>
<feature type="transmembrane region" description="Helical" evidence="1">
    <location>
        <begin position="345"/>
        <end position="365"/>
    </location>
</feature>
<keyword evidence="3" id="KW-0418">Kinase</keyword>
<feature type="transmembrane region" description="Helical" evidence="1">
    <location>
        <begin position="271"/>
        <end position="290"/>
    </location>
</feature>
<dbReference type="Pfam" id="PF14501">
    <property type="entry name" value="HATPase_c_5"/>
    <property type="match status" value="1"/>
</dbReference>
<dbReference type="GO" id="GO:0016301">
    <property type="term" value="F:kinase activity"/>
    <property type="evidence" value="ECO:0007669"/>
    <property type="project" value="UniProtKB-KW"/>
</dbReference>
<name>A0A4U8QB29_9FIRM</name>
<feature type="transmembrane region" description="Helical" evidence="1">
    <location>
        <begin position="231"/>
        <end position="250"/>
    </location>
</feature>
<dbReference type="CDD" id="cd16935">
    <property type="entry name" value="HATPase_AgrC-ComD-like"/>
    <property type="match status" value="1"/>
</dbReference>
<sequence length="594" mass="68986">MASMVKVRKVFPGFIFVIFIFLLVQGLSFGGKMPDVMKKSLVKSELVVWDSFQKEGLSQTLSYRKEHRITVSKVLNAKEYNNPCLLIGSTYSKLQVKLDGKEIYHFSCGTHELPVTRMLYLFVDLPKGYNGMELVMEMRSSYPISYMREPTVLIGNRTDIVTAQLKKELPQSIIGILIFLMGSISIITSAILNIFYCIPVKEGNYVGKAYMCIGVWLLTECRLILQFLNNYVLIYYINYFCFYFGIIYLIQYLGYVENKKWRKILKTTTTFYRYLFYIGTLGEFTHKFGYLDMQMVWYPAAAIGLGMAVLAHIRSKDRGRQLISVLYFFTFIIDGFFFYPKVYRSFGIGVGSSYITIFILLCFILNRYCTFFSGAVREQVQNQALKIHLKTQVRHYAGMIQSYKDLTVFRHDMKNRMLSIYTMVEQGMNKECLNYMGKLINEMKRPKKYFETGNPVLDAILTEKQMESKNKNITFKTKLEIPSQLNIKDDDWISIMGNLIDNAIEATEKLKLSPKEISMIMVYRHRILFIQIENTVESPYVNFKVTSKRNSMQHGYGLLSIRKALKNYQGSFDICIHEGRCLAKVHLECGEKNV</sequence>
<dbReference type="RefSeq" id="WP_138001871.1">
    <property type="nucleotide sequence ID" value="NZ_QGQD01000021.1"/>
</dbReference>
<dbReference type="GO" id="GO:0042802">
    <property type="term" value="F:identical protein binding"/>
    <property type="evidence" value="ECO:0007669"/>
    <property type="project" value="TreeGrafter"/>
</dbReference>
<dbReference type="Gene3D" id="3.30.565.10">
    <property type="entry name" value="Histidine kinase-like ATPase, C-terminal domain"/>
    <property type="match status" value="1"/>
</dbReference>
<evidence type="ECO:0000313" key="4">
    <source>
        <dbReference type="Proteomes" id="UP000306509"/>
    </source>
</evidence>
<dbReference type="AlphaFoldDB" id="A0A4U8QB29"/>
<dbReference type="InterPro" id="IPR036890">
    <property type="entry name" value="HATPase_C_sf"/>
</dbReference>
<feature type="transmembrane region" description="Helical" evidence="1">
    <location>
        <begin position="296"/>
        <end position="313"/>
    </location>
</feature>
<keyword evidence="1" id="KW-0472">Membrane</keyword>
<dbReference type="InterPro" id="IPR032834">
    <property type="entry name" value="NatK-like_C"/>
</dbReference>
<proteinExistence type="predicted"/>
<evidence type="ECO:0000313" key="3">
    <source>
        <dbReference type="EMBL" id="TLD02242.1"/>
    </source>
</evidence>
<keyword evidence="4" id="KW-1185">Reference proteome</keyword>
<dbReference type="STRING" id="180332.GCA_000797495_05666"/>
<keyword evidence="3" id="KW-0808">Transferase</keyword>
<dbReference type="SUPFAM" id="SSF55874">
    <property type="entry name" value="ATPase domain of HSP90 chaperone/DNA topoisomerase II/histidine kinase"/>
    <property type="match status" value="1"/>
</dbReference>
<feature type="transmembrane region" description="Helical" evidence="1">
    <location>
        <begin position="322"/>
        <end position="339"/>
    </location>
</feature>
<feature type="transmembrane region" description="Helical" evidence="1">
    <location>
        <begin position="173"/>
        <end position="198"/>
    </location>
</feature>